<accession>A0ABZ1F1J2</accession>
<name>A0ABZ1F1J2_9ACTN</name>
<proteinExistence type="predicted"/>
<reference evidence="2 3" key="1">
    <citation type="submission" date="2022-10" db="EMBL/GenBank/DDBJ databases">
        <title>The complete genomes of actinobacterial strains from the NBC collection.</title>
        <authorList>
            <person name="Joergensen T.S."/>
            <person name="Alvarez Arevalo M."/>
            <person name="Sterndorff E.B."/>
            <person name="Faurdal D."/>
            <person name="Vuksanovic O."/>
            <person name="Mourched A.-S."/>
            <person name="Charusanti P."/>
            <person name="Shaw S."/>
            <person name="Blin K."/>
            <person name="Weber T."/>
        </authorList>
    </citation>
    <scope>NUCLEOTIDE SEQUENCE [LARGE SCALE GENOMIC DNA]</scope>
    <source>
        <strain evidence="2 3">NBC 01792</strain>
    </source>
</reference>
<organism evidence="2 3">
    <name type="scientific">Streptomyces cyaneofuscatus</name>
    <dbReference type="NCBI Taxonomy" id="66883"/>
    <lineage>
        <taxon>Bacteria</taxon>
        <taxon>Bacillati</taxon>
        <taxon>Actinomycetota</taxon>
        <taxon>Actinomycetes</taxon>
        <taxon>Kitasatosporales</taxon>
        <taxon>Streptomycetaceae</taxon>
        <taxon>Streptomyces</taxon>
    </lineage>
</organism>
<evidence type="ECO:0000313" key="3">
    <source>
        <dbReference type="Proteomes" id="UP001356428"/>
    </source>
</evidence>
<protein>
    <submittedName>
        <fullName evidence="2">Uncharacterized protein</fullName>
    </submittedName>
</protein>
<dbReference type="RefSeq" id="WP_326703706.1">
    <property type="nucleotide sequence ID" value="NZ_CP109083.1"/>
</dbReference>
<feature type="compositionally biased region" description="Basic and acidic residues" evidence="1">
    <location>
        <begin position="198"/>
        <end position="207"/>
    </location>
</feature>
<evidence type="ECO:0000256" key="1">
    <source>
        <dbReference type="SAM" id="MobiDB-lite"/>
    </source>
</evidence>
<evidence type="ECO:0000313" key="2">
    <source>
        <dbReference type="EMBL" id="WSB10139.1"/>
    </source>
</evidence>
<dbReference type="EMBL" id="CP109083">
    <property type="protein sequence ID" value="WSB10139.1"/>
    <property type="molecule type" value="Genomic_DNA"/>
</dbReference>
<dbReference type="Proteomes" id="UP001356428">
    <property type="component" value="Chromosome"/>
</dbReference>
<sequence length="207" mass="22994">MVLVPWESPWFCYGLLRLTVDGYGGASGFFSPHAAFMLIRGQRVGLRIYRDVVRDSHRPVESTSRLSPWAVAGDDWAAQFALGLQLPDVWRAWQHEPEVEGVASRLWLATTEADSWAAVDWDGAASDRFTVWEYGPRRLWGMVEAAYDWWRGAGCPGPERFGLSVAPDGTHVAWLDAPDQPVPVLPRSAPPRTCGPDNEVHHGTGTL</sequence>
<gene>
    <name evidence="2" type="ORF">OG849_24325</name>
</gene>
<keyword evidence="3" id="KW-1185">Reference proteome</keyword>
<feature type="region of interest" description="Disordered" evidence="1">
    <location>
        <begin position="186"/>
        <end position="207"/>
    </location>
</feature>